<dbReference type="InterPro" id="IPR029465">
    <property type="entry name" value="ATPgrasp_TupA"/>
</dbReference>
<dbReference type="STRING" id="938405.SAMN02927895_01440"/>
<accession>A0A1G6VFU4</accession>
<dbReference type="Proteomes" id="UP000198925">
    <property type="component" value="Unassembled WGS sequence"/>
</dbReference>
<dbReference type="RefSeq" id="WP_176849608.1">
    <property type="nucleotide sequence ID" value="NZ_FMZX01000009.1"/>
</dbReference>
<dbReference type="Pfam" id="PF14305">
    <property type="entry name" value="ATPgrasp_TupA"/>
    <property type="match status" value="1"/>
</dbReference>
<name>A0A1G6VFU4_9PROT</name>
<reference evidence="1 2" key="1">
    <citation type="submission" date="2016-10" db="EMBL/GenBank/DDBJ databases">
        <authorList>
            <person name="de Groot N.N."/>
        </authorList>
    </citation>
    <scope>NUCLEOTIDE SEQUENCE [LARGE SCALE GENOMIC DNA]</scope>
    <source>
        <strain evidence="1 2">CPCC 100156</strain>
    </source>
</reference>
<protein>
    <submittedName>
        <fullName evidence="1">TupA-like ATPgrasp</fullName>
    </submittedName>
</protein>
<proteinExistence type="predicted"/>
<sequence>MTQTGSIVPGPLRHSGLTLLRQVFHHAADRLEWLDRLRASRRLRRMMREALGYDPDLRRPRSFNERIAWKILNDRNPLIPLTLDKVAVRPWAAERIGWRYITPLVGVWDSAAAIPWEALPQRFVLKANHGSGYNILVPDKAAACRSAILAQAEAWLSENYGERTGEWGYRPIRPRLLVEEFLAGPAGGVPEDYKIYVFGGRPRLLQVHLGRFTERRRELFYDPVTLEPLAFGRHRHADCPDYPGPPPAAAALNDLAARLGAGFDAVRVDLYLIEGKPRFGEMTHYSGGSAVPFGTPEEDRMMGELWAEAIGEQGETRPARASIPSALEQLLHSSRKARVK</sequence>
<gene>
    <name evidence="1" type="ORF">SAMN04487779_100935</name>
</gene>
<dbReference type="AlphaFoldDB" id="A0A1G6VFU4"/>
<keyword evidence="2" id="KW-1185">Reference proteome</keyword>
<organism evidence="1 2">
    <name type="scientific">Belnapia rosea</name>
    <dbReference type="NCBI Taxonomy" id="938405"/>
    <lineage>
        <taxon>Bacteria</taxon>
        <taxon>Pseudomonadati</taxon>
        <taxon>Pseudomonadota</taxon>
        <taxon>Alphaproteobacteria</taxon>
        <taxon>Acetobacterales</taxon>
        <taxon>Roseomonadaceae</taxon>
        <taxon>Belnapia</taxon>
    </lineage>
</organism>
<evidence type="ECO:0000313" key="1">
    <source>
        <dbReference type="EMBL" id="SDD52550.1"/>
    </source>
</evidence>
<dbReference type="EMBL" id="FMZX01000009">
    <property type="protein sequence ID" value="SDD52550.1"/>
    <property type="molecule type" value="Genomic_DNA"/>
</dbReference>
<evidence type="ECO:0000313" key="2">
    <source>
        <dbReference type="Proteomes" id="UP000198925"/>
    </source>
</evidence>